<accession>A0ABM5K1Z4</accession>
<dbReference type="GeneID" id="114337611"/>
<name>A0ABM5K1Z4_DIAVI</name>
<proteinExistence type="predicted"/>
<dbReference type="Proteomes" id="UP001652700">
    <property type="component" value="Unplaced"/>
</dbReference>
<protein>
    <submittedName>
        <fullName evidence="1">Uncharacterized protein</fullName>
    </submittedName>
</protein>
<evidence type="ECO:0000313" key="1">
    <source>
        <dbReference type="EnsemblMetazoa" id="XP_050504211.1"/>
    </source>
</evidence>
<reference evidence="1" key="1">
    <citation type="submission" date="2025-05" db="UniProtKB">
        <authorList>
            <consortium name="EnsemblMetazoa"/>
        </authorList>
    </citation>
    <scope>IDENTIFICATION</scope>
</reference>
<keyword evidence="2" id="KW-1185">Reference proteome</keyword>
<dbReference type="RefSeq" id="XP_050504211.1">
    <property type="nucleotide sequence ID" value="XM_050648254.1"/>
</dbReference>
<evidence type="ECO:0000313" key="2">
    <source>
        <dbReference type="Proteomes" id="UP001652700"/>
    </source>
</evidence>
<dbReference type="EnsemblMetazoa" id="XM_050648254.1">
    <property type="protein sequence ID" value="XP_050504211.1"/>
    <property type="gene ID" value="LOC114337611"/>
</dbReference>
<organism evidence="1 2">
    <name type="scientific">Diabrotica virgifera virgifera</name>
    <name type="common">western corn rootworm</name>
    <dbReference type="NCBI Taxonomy" id="50390"/>
    <lineage>
        <taxon>Eukaryota</taxon>
        <taxon>Metazoa</taxon>
        <taxon>Ecdysozoa</taxon>
        <taxon>Arthropoda</taxon>
        <taxon>Hexapoda</taxon>
        <taxon>Insecta</taxon>
        <taxon>Pterygota</taxon>
        <taxon>Neoptera</taxon>
        <taxon>Endopterygota</taxon>
        <taxon>Coleoptera</taxon>
        <taxon>Polyphaga</taxon>
        <taxon>Cucujiformia</taxon>
        <taxon>Chrysomeloidea</taxon>
        <taxon>Chrysomelidae</taxon>
        <taxon>Galerucinae</taxon>
        <taxon>Diabroticina</taxon>
        <taxon>Diabroticites</taxon>
        <taxon>Diabrotica</taxon>
    </lineage>
</organism>
<sequence length="421" mass="48672">MAATTFWYKRWREYKTAIHPAVEDSRHRLVQKLTLITWSVVVPIICGAQSPNSITEECKETLYTSKPTVYEKYLDMPKIKWRCQNSCGPSIGEVFLRYFGLTSLHFNDEDIQMALLPLMYKTSAYRLRLRIVDIVNKIIKDRNLTNGKLYSEAYVENRRQIPGRLATIYREMYYLISRSLEHDMPVALSIDNGFNCMVVQGFQYGGSFDTVNYTYVDPRTGNSKTESVEKLMGQTAKTIGDIYLMVYNPPLTDDETDFTACSELLNISNSIITMEPFAHLNHSKPNGICPPGLNYHHVITQGEDFFVLNHTDFNPDEIKVGLSLKTALGIEKIYFEVSDTEFKKYLRTLFKTVRQTTGTGLFGSIQKQDHDVMVDYMFEHYAYFHFAIRRLAKDKRLNLLEVATNRNRVFDPAKIKAIYKC</sequence>